<dbReference type="InterPro" id="IPR014756">
    <property type="entry name" value="Ig_E-set"/>
</dbReference>
<organism evidence="4 5">
    <name type="scientific">Natrinema ejinorense</name>
    <dbReference type="NCBI Taxonomy" id="373386"/>
    <lineage>
        <taxon>Archaea</taxon>
        <taxon>Methanobacteriati</taxon>
        <taxon>Methanobacteriota</taxon>
        <taxon>Stenosarchaea group</taxon>
        <taxon>Halobacteria</taxon>
        <taxon>Halobacteriales</taxon>
        <taxon>Natrialbaceae</taxon>
        <taxon>Natrinema</taxon>
    </lineage>
</organism>
<dbReference type="Proteomes" id="UP000219689">
    <property type="component" value="Unassembled WGS sequence"/>
</dbReference>
<keyword evidence="1" id="KW-0472">Membrane</keyword>
<proteinExistence type="predicted"/>
<feature type="domain" description="Moybdenum cofactor oxidoreductase dimerisation" evidence="3">
    <location>
        <begin position="405"/>
        <end position="480"/>
    </location>
</feature>
<dbReference type="RefSeq" id="WP_097380684.1">
    <property type="nucleotide sequence ID" value="NZ_NXNI01000001.1"/>
</dbReference>
<feature type="transmembrane region" description="Helical" evidence="1">
    <location>
        <begin position="97"/>
        <end position="114"/>
    </location>
</feature>
<protein>
    <submittedName>
        <fullName evidence="4">Molybdopterin-binding oxidoreductase</fullName>
    </submittedName>
</protein>
<keyword evidence="5" id="KW-1185">Reference proteome</keyword>
<name>A0A2A5QY38_9EURY</name>
<keyword evidence="1" id="KW-1133">Transmembrane helix</keyword>
<dbReference type="Pfam" id="PF03404">
    <property type="entry name" value="Mo-co_dimer"/>
    <property type="match status" value="1"/>
</dbReference>
<dbReference type="PANTHER" id="PTHR19372:SF7">
    <property type="entry name" value="SULFITE OXIDASE, MITOCHONDRIAL"/>
    <property type="match status" value="1"/>
</dbReference>
<keyword evidence="1" id="KW-0812">Transmembrane</keyword>
<evidence type="ECO:0000313" key="4">
    <source>
        <dbReference type="EMBL" id="PCR91750.1"/>
    </source>
</evidence>
<evidence type="ECO:0000256" key="1">
    <source>
        <dbReference type="SAM" id="Phobius"/>
    </source>
</evidence>
<dbReference type="InterPro" id="IPR036374">
    <property type="entry name" value="OxRdtase_Mopterin-bd_sf"/>
</dbReference>
<dbReference type="GO" id="GO:0043546">
    <property type="term" value="F:molybdopterin cofactor binding"/>
    <property type="evidence" value="ECO:0007669"/>
    <property type="project" value="TreeGrafter"/>
</dbReference>
<dbReference type="PANTHER" id="PTHR19372">
    <property type="entry name" value="SULFITE REDUCTASE"/>
    <property type="match status" value="1"/>
</dbReference>
<sequence>MVDYPSRNAVAFATLAGMTGVAGSYMAAGYTRGFLVAPIDDLVVRATPGLIVAWMIENVGEQGHLLHIALSFGIATGLLAGTAIVGLHIARRFERPVIGGGLSGVLAWSLTASITAEPLLAVGAAGPVTVLTAVGATPLAAPEHDPSRRRALISSVSALAFVGTAIGFRRLTADDDTAGGEPLDNTTAGGSETVADEVATLMQEAKAKSLDIRGDVPGLVSTFEEFYNVDIAEFDPNLSPDDWSLTITGEVGDDVTVTFDELTDMPTEHRFVTLRCVGEGLNGKKLDNAIWTGTPIEPLLEVADPEGECGCAMLRAEDGYFVQFPIEALEDGFLAWGMNGRSLPKSHGHPVRVLIPGHWGETNVKWLTEIELLDEEMDGYWEQRGWHGTGPVNTVAKLWSDTVRDSGTVEVAGHAYAGTRGIERVEVSTDGASTWQDAELSEPLPGIDVWRQWRYEFEPDGSHEVVVRAIDGEGNLQPEERSDAFPSGATGWVTKTVNG</sequence>
<dbReference type="GO" id="GO:0006790">
    <property type="term" value="P:sulfur compound metabolic process"/>
    <property type="evidence" value="ECO:0007669"/>
    <property type="project" value="TreeGrafter"/>
</dbReference>
<dbReference type="OrthoDB" id="9576at2157"/>
<dbReference type="SUPFAM" id="SSF56524">
    <property type="entry name" value="Oxidoreductase molybdopterin-binding domain"/>
    <property type="match status" value="1"/>
</dbReference>
<reference evidence="4 5" key="1">
    <citation type="submission" date="2017-09" db="EMBL/GenBank/DDBJ databases">
        <title>Genome sequences of Natrinema ejinorence JCM 13890T.</title>
        <authorList>
            <person name="Roh S.W."/>
            <person name="Kim Y.B."/>
            <person name="Kim J.Y."/>
        </authorList>
    </citation>
    <scope>NUCLEOTIDE SEQUENCE [LARGE SCALE GENOMIC DNA]</scope>
    <source>
        <strain evidence="4 5">JCM 13890</strain>
    </source>
</reference>
<dbReference type="GO" id="GO:0030151">
    <property type="term" value="F:molybdenum ion binding"/>
    <property type="evidence" value="ECO:0007669"/>
    <property type="project" value="InterPro"/>
</dbReference>
<dbReference type="Pfam" id="PF00174">
    <property type="entry name" value="Oxidored_molyb"/>
    <property type="match status" value="1"/>
</dbReference>
<gene>
    <name evidence="4" type="ORF">CP557_15190</name>
</gene>
<evidence type="ECO:0000259" key="2">
    <source>
        <dbReference type="Pfam" id="PF00174"/>
    </source>
</evidence>
<accession>A0A2A5QY38</accession>
<dbReference type="Gene3D" id="3.90.420.10">
    <property type="entry name" value="Oxidoreductase, molybdopterin-binding domain"/>
    <property type="match status" value="1"/>
</dbReference>
<dbReference type="GO" id="GO:0008482">
    <property type="term" value="F:sulfite oxidase activity"/>
    <property type="evidence" value="ECO:0007669"/>
    <property type="project" value="TreeGrafter"/>
</dbReference>
<evidence type="ECO:0000313" key="5">
    <source>
        <dbReference type="Proteomes" id="UP000219689"/>
    </source>
</evidence>
<evidence type="ECO:0000259" key="3">
    <source>
        <dbReference type="Pfam" id="PF03404"/>
    </source>
</evidence>
<comment type="caution">
    <text evidence="4">The sequence shown here is derived from an EMBL/GenBank/DDBJ whole genome shotgun (WGS) entry which is preliminary data.</text>
</comment>
<dbReference type="SUPFAM" id="SSF81296">
    <property type="entry name" value="E set domains"/>
    <property type="match status" value="1"/>
</dbReference>
<dbReference type="Gene3D" id="2.60.40.650">
    <property type="match status" value="1"/>
</dbReference>
<feature type="transmembrane region" description="Helical" evidence="1">
    <location>
        <begin position="120"/>
        <end position="139"/>
    </location>
</feature>
<dbReference type="GO" id="GO:0020037">
    <property type="term" value="F:heme binding"/>
    <property type="evidence" value="ECO:0007669"/>
    <property type="project" value="TreeGrafter"/>
</dbReference>
<dbReference type="InterPro" id="IPR000572">
    <property type="entry name" value="OxRdtase_Mopterin-bd_dom"/>
</dbReference>
<feature type="transmembrane region" description="Helical" evidence="1">
    <location>
        <begin position="6"/>
        <end position="27"/>
    </location>
</feature>
<dbReference type="InterPro" id="IPR005066">
    <property type="entry name" value="MoCF_OxRdtse_dimer"/>
</dbReference>
<dbReference type="AlphaFoldDB" id="A0A2A5QY38"/>
<feature type="transmembrane region" description="Helical" evidence="1">
    <location>
        <begin position="151"/>
        <end position="168"/>
    </location>
</feature>
<feature type="transmembrane region" description="Helical" evidence="1">
    <location>
        <begin position="68"/>
        <end position="90"/>
    </location>
</feature>
<dbReference type="EMBL" id="NXNI01000001">
    <property type="protein sequence ID" value="PCR91750.1"/>
    <property type="molecule type" value="Genomic_DNA"/>
</dbReference>
<feature type="domain" description="Oxidoreductase molybdopterin-binding" evidence="2">
    <location>
        <begin position="236"/>
        <end position="381"/>
    </location>
</feature>